<dbReference type="Proteomes" id="UP000435112">
    <property type="component" value="Unassembled WGS sequence"/>
</dbReference>
<evidence type="ECO:0008006" key="6">
    <source>
        <dbReference type="Google" id="ProtNLM"/>
    </source>
</evidence>
<evidence type="ECO:0000313" key="5">
    <source>
        <dbReference type="Proteomes" id="UP000435112"/>
    </source>
</evidence>
<evidence type="ECO:0000256" key="1">
    <source>
        <dbReference type="SAM" id="SignalP"/>
    </source>
</evidence>
<comment type="caution">
    <text evidence="2">The sequence shown here is derived from an EMBL/GenBank/DDBJ whole genome shotgun (WGS) entry which is preliminary data.</text>
</comment>
<proteinExistence type="predicted"/>
<evidence type="ECO:0000313" key="3">
    <source>
        <dbReference type="EMBL" id="KAE9003843.1"/>
    </source>
</evidence>
<dbReference type="Proteomes" id="UP000429607">
    <property type="component" value="Unassembled WGS sequence"/>
</dbReference>
<sequence>MLRGVLRILCWRSWAGAGVLLNGTCSPPNSVLTMSILPSPPTKKKSGPVCKTIILL</sequence>
<gene>
    <name evidence="3" type="ORF">PR001_g17872</name>
    <name evidence="2" type="ORF">PR002_g17960</name>
</gene>
<accession>A0A6A3K4Q9</accession>
<feature type="signal peptide" evidence="1">
    <location>
        <begin position="1"/>
        <end position="17"/>
    </location>
</feature>
<reference evidence="4 5" key="1">
    <citation type="submission" date="2018-09" db="EMBL/GenBank/DDBJ databases">
        <title>Genomic investigation of the strawberry pathogen Phytophthora fragariae indicates pathogenicity is determined by transcriptional variation in three key races.</title>
        <authorList>
            <person name="Adams T.M."/>
            <person name="Armitage A.D."/>
            <person name="Sobczyk M.K."/>
            <person name="Bates H.J."/>
            <person name="Dunwell J.M."/>
            <person name="Nellist C.F."/>
            <person name="Harrison R.J."/>
        </authorList>
    </citation>
    <scope>NUCLEOTIDE SEQUENCE [LARGE SCALE GENOMIC DNA]</scope>
    <source>
        <strain evidence="3 4">SCRP249</strain>
        <strain evidence="2 5">SCRP324</strain>
    </source>
</reference>
<evidence type="ECO:0000313" key="4">
    <source>
        <dbReference type="Proteomes" id="UP000429607"/>
    </source>
</evidence>
<name>A0A6A3K4Q9_9STRA</name>
<protein>
    <recommendedName>
        <fullName evidence="6">RxLR effector protein</fullName>
    </recommendedName>
</protein>
<feature type="chain" id="PRO_5036164693" description="RxLR effector protein" evidence="1">
    <location>
        <begin position="18"/>
        <end position="56"/>
    </location>
</feature>
<dbReference type="EMBL" id="QXFV01001524">
    <property type="protein sequence ID" value="KAE9003843.1"/>
    <property type="molecule type" value="Genomic_DNA"/>
</dbReference>
<organism evidence="2 5">
    <name type="scientific">Phytophthora rubi</name>
    <dbReference type="NCBI Taxonomy" id="129364"/>
    <lineage>
        <taxon>Eukaryota</taxon>
        <taxon>Sar</taxon>
        <taxon>Stramenopiles</taxon>
        <taxon>Oomycota</taxon>
        <taxon>Peronosporomycetes</taxon>
        <taxon>Peronosporales</taxon>
        <taxon>Peronosporaceae</taxon>
        <taxon>Phytophthora</taxon>
    </lineage>
</organism>
<dbReference type="EMBL" id="QXFU01001492">
    <property type="protein sequence ID" value="KAE9001262.1"/>
    <property type="molecule type" value="Genomic_DNA"/>
</dbReference>
<keyword evidence="1" id="KW-0732">Signal</keyword>
<evidence type="ECO:0000313" key="2">
    <source>
        <dbReference type="EMBL" id="KAE9001262.1"/>
    </source>
</evidence>
<dbReference type="AlphaFoldDB" id="A0A6A3K4Q9"/>